<dbReference type="InterPro" id="IPR020349">
    <property type="entry name" value="Uncharacterised_14.7kDa"/>
</dbReference>
<gene>
    <name evidence="2" type="ORF">SAMN05421665_1151</name>
</gene>
<dbReference type="STRING" id="287098.SAMN05421665_1151"/>
<dbReference type="EMBL" id="FTPR01000001">
    <property type="protein sequence ID" value="SIT80723.1"/>
    <property type="molecule type" value="Genomic_DNA"/>
</dbReference>
<accession>A0A1R3WRU0</accession>
<dbReference type="AlphaFoldDB" id="A0A1R3WRU0"/>
<dbReference type="OrthoDB" id="7658992at2"/>
<dbReference type="Proteomes" id="UP000186997">
    <property type="component" value="Unassembled WGS sequence"/>
</dbReference>
<organism evidence="2 3">
    <name type="scientific">Yoonia rosea</name>
    <dbReference type="NCBI Taxonomy" id="287098"/>
    <lineage>
        <taxon>Bacteria</taxon>
        <taxon>Pseudomonadati</taxon>
        <taxon>Pseudomonadota</taxon>
        <taxon>Alphaproteobacteria</taxon>
        <taxon>Rhodobacterales</taxon>
        <taxon>Paracoccaceae</taxon>
        <taxon>Yoonia</taxon>
    </lineage>
</organism>
<evidence type="ECO:0008006" key="4">
    <source>
        <dbReference type="Google" id="ProtNLM"/>
    </source>
</evidence>
<feature type="chain" id="PRO_5013249652" description="NADH dehydrogenase subunit E" evidence="1">
    <location>
        <begin position="24"/>
        <end position="134"/>
    </location>
</feature>
<evidence type="ECO:0000256" key="1">
    <source>
        <dbReference type="SAM" id="SignalP"/>
    </source>
</evidence>
<name>A0A1R3WRU0_9RHOB</name>
<keyword evidence="1" id="KW-0732">Signal</keyword>
<sequence>MKKFALGTVMALATVLSAGHASAQTALKDVAHVRDGIIAVGMAYEISEQCDSIRARLFRGYSYLQSLRSHASGLGFSDDEIDAYINDDAEKDRLEGIARAQLVALGAVADDSESYCAVGRAQIAANTRVGWLLR</sequence>
<protein>
    <recommendedName>
        <fullName evidence="4">NADH dehydrogenase subunit E</fullName>
    </recommendedName>
</protein>
<evidence type="ECO:0000313" key="2">
    <source>
        <dbReference type="EMBL" id="SIT80723.1"/>
    </source>
</evidence>
<dbReference type="RefSeq" id="WP_076658705.1">
    <property type="nucleotide sequence ID" value="NZ_FTPR01000001.1"/>
</dbReference>
<reference evidence="3" key="1">
    <citation type="submission" date="2017-01" db="EMBL/GenBank/DDBJ databases">
        <authorList>
            <person name="Varghese N."/>
            <person name="Submissions S."/>
        </authorList>
    </citation>
    <scope>NUCLEOTIDE SEQUENCE [LARGE SCALE GENOMIC DNA]</scope>
    <source>
        <strain evidence="3">DSM 29591</strain>
    </source>
</reference>
<feature type="signal peptide" evidence="1">
    <location>
        <begin position="1"/>
        <end position="23"/>
    </location>
</feature>
<evidence type="ECO:0000313" key="3">
    <source>
        <dbReference type="Proteomes" id="UP000186997"/>
    </source>
</evidence>
<dbReference type="Pfam" id="PF17267">
    <property type="entry name" value="DUF5333"/>
    <property type="match status" value="1"/>
</dbReference>
<keyword evidence="3" id="KW-1185">Reference proteome</keyword>
<proteinExistence type="predicted"/>